<keyword evidence="1" id="KW-1133">Transmembrane helix</keyword>
<feature type="transmembrane region" description="Helical" evidence="1">
    <location>
        <begin position="15"/>
        <end position="34"/>
    </location>
</feature>
<keyword evidence="1" id="KW-0472">Membrane</keyword>
<dbReference type="AlphaFoldDB" id="A0A494XYF5"/>
<reference evidence="2 4" key="1">
    <citation type="submission" date="2018-10" db="EMBL/GenBank/DDBJ databases">
        <title>Cohnella sp. M2MS4P-1, whole genome shotgun sequence.</title>
        <authorList>
            <person name="Tuo L."/>
        </authorList>
    </citation>
    <scope>NUCLEOTIDE SEQUENCE [LARGE SCALE GENOMIC DNA]</scope>
    <source>
        <strain evidence="2 4">M2MS4P-1</strain>
    </source>
</reference>
<evidence type="ECO:0000313" key="3">
    <source>
        <dbReference type="EMBL" id="RKP55580.1"/>
    </source>
</evidence>
<accession>A0A494XYF5</accession>
<gene>
    <name evidence="2" type="ORF">D7Z26_10265</name>
    <name evidence="3" type="ORF">D7Z26_10380</name>
</gene>
<evidence type="ECO:0000313" key="2">
    <source>
        <dbReference type="EMBL" id="RKP55557.1"/>
    </source>
</evidence>
<sequence length="131" mass="15306">MTKGVRNIKNDTKPIFSYLGFGIFFATLLIHLIYKFIKITDVGVGMLLSLLNALLLVFTLLWSVMGIIEFSLLMKSHTIIRNSFRNNEIHNFEYKIKLRRQKIYLSVNVGYLIIIICQFGYVIKNWDEVNI</sequence>
<keyword evidence="1" id="KW-0812">Transmembrane</keyword>
<evidence type="ECO:0000256" key="1">
    <source>
        <dbReference type="SAM" id="Phobius"/>
    </source>
</evidence>
<organism evidence="2 4">
    <name type="scientific">Cohnella endophytica</name>
    <dbReference type="NCBI Taxonomy" id="2419778"/>
    <lineage>
        <taxon>Bacteria</taxon>
        <taxon>Bacillati</taxon>
        <taxon>Bacillota</taxon>
        <taxon>Bacilli</taxon>
        <taxon>Bacillales</taxon>
        <taxon>Paenibacillaceae</taxon>
        <taxon>Cohnella</taxon>
    </lineage>
</organism>
<keyword evidence="4" id="KW-1185">Reference proteome</keyword>
<evidence type="ECO:0000313" key="4">
    <source>
        <dbReference type="Proteomes" id="UP000282076"/>
    </source>
</evidence>
<name>A0A494XYF5_9BACL</name>
<dbReference type="Proteomes" id="UP000282076">
    <property type="component" value="Unassembled WGS sequence"/>
</dbReference>
<protein>
    <submittedName>
        <fullName evidence="2">Uncharacterized protein</fullName>
    </submittedName>
</protein>
<dbReference type="EMBL" id="RBZM01000004">
    <property type="protein sequence ID" value="RKP55580.1"/>
    <property type="molecule type" value="Genomic_DNA"/>
</dbReference>
<feature type="transmembrane region" description="Helical" evidence="1">
    <location>
        <begin position="103"/>
        <end position="123"/>
    </location>
</feature>
<comment type="caution">
    <text evidence="2">The sequence shown here is derived from an EMBL/GenBank/DDBJ whole genome shotgun (WGS) entry which is preliminary data.</text>
</comment>
<dbReference type="EMBL" id="RBZM01000004">
    <property type="protein sequence ID" value="RKP55557.1"/>
    <property type="molecule type" value="Genomic_DNA"/>
</dbReference>
<feature type="transmembrane region" description="Helical" evidence="1">
    <location>
        <begin position="46"/>
        <end position="73"/>
    </location>
</feature>
<proteinExistence type="predicted"/>